<keyword evidence="9" id="KW-1185">Reference proteome</keyword>
<keyword evidence="6 7" id="KW-0472">Membrane</keyword>
<dbReference type="InterPro" id="IPR027417">
    <property type="entry name" value="P-loop_NTPase"/>
</dbReference>
<dbReference type="GO" id="GO:0005524">
    <property type="term" value="F:ATP binding"/>
    <property type="evidence" value="ECO:0007669"/>
    <property type="project" value="UniProtKB-KW"/>
</dbReference>
<keyword evidence="4" id="KW-0067">ATP-binding</keyword>
<dbReference type="CDD" id="cd03230">
    <property type="entry name" value="ABC_DR_subfamily_A"/>
    <property type="match status" value="1"/>
</dbReference>
<dbReference type="SMART" id="SM00382">
    <property type="entry name" value="AAA"/>
    <property type="match status" value="1"/>
</dbReference>
<proteinExistence type="predicted"/>
<dbReference type="Proteomes" id="UP000694846">
    <property type="component" value="Unplaced"/>
</dbReference>
<feature type="transmembrane region" description="Helical" evidence="7">
    <location>
        <begin position="514"/>
        <end position="539"/>
    </location>
</feature>
<feature type="domain" description="ABC transporter" evidence="8">
    <location>
        <begin position="10"/>
        <end position="231"/>
    </location>
</feature>
<evidence type="ECO:0000256" key="5">
    <source>
        <dbReference type="ARBA" id="ARBA00022989"/>
    </source>
</evidence>
<evidence type="ECO:0000313" key="10">
    <source>
        <dbReference type="RefSeq" id="XP_025415788.1"/>
    </source>
</evidence>
<dbReference type="Pfam" id="PF00005">
    <property type="entry name" value="ABC_tran"/>
    <property type="match status" value="1"/>
</dbReference>
<feature type="transmembrane region" description="Helical" evidence="7">
    <location>
        <begin position="545"/>
        <end position="567"/>
    </location>
</feature>
<sequence>MINEDIQYEVQVTNAYKNYGANNVFNGLNMNVTSGSIYGLLGPSGCGKSTLLHCILGTMTLDSGTIDLKVESLKDVGYMPQDLCLETELTINETFEYYGTLYKMNEKSIKTKKVELTTFLQLSNTDSYIKDLSGGQSRRVSLAISLLHDPKLIILDEPTVGIDPILRNDIWTEFTKMVVQHKKTIIITTHYIEEANQANCIGLMRNGVIIEEKSPQDILTKCNTDSLESAFLELCCNQDKNENHMAKNVPAKEVPRKNKLKKIENNIDFHRIKALFKKNWQVFSRDYMLLFSVIFLPLLQMFNFCNAIGNDFKNMPITFKNDEVNYESCKNFSTQRCIFDESFNEAMSCVVLDYFASQNYKLIEVKDQEAGEMSMNNAGNMAFIYFQRNYTKDLIKYINRDDNITEYSIFMHITNENFLFKNQIRMDVYKSYNHLMKTVLNNCNINPRTINLPVDVHTIVGNDVKIYTNGIIALFIEMTIFFLLSSFGASIVLTEKISGILNRSMFAGVNLMEFSTALFCLCTLILSVQSVLFCLISYVLFFNPIITSGLFLYSFGLLLSGWIGFLFGK</sequence>
<dbReference type="GO" id="GO:0140359">
    <property type="term" value="F:ABC-type transporter activity"/>
    <property type="evidence" value="ECO:0007669"/>
    <property type="project" value="InterPro"/>
</dbReference>
<reference evidence="10" key="1">
    <citation type="submission" date="2025-08" db="UniProtKB">
        <authorList>
            <consortium name="RefSeq"/>
        </authorList>
    </citation>
    <scope>IDENTIFICATION</scope>
    <source>
        <tissue evidence="10">Whole body</tissue>
    </source>
</reference>
<dbReference type="GO" id="GO:0016020">
    <property type="term" value="C:membrane"/>
    <property type="evidence" value="ECO:0007669"/>
    <property type="project" value="UniProtKB-SubCell"/>
</dbReference>
<name>A0A8B8FZ33_9HEMI</name>
<evidence type="ECO:0000313" key="9">
    <source>
        <dbReference type="Proteomes" id="UP000694846"/>
    </source>
</evidence>
<dbReference type="RefSeq" id="XP_025415788.1">
    <property type="nucleotide sequence ID" value="XM_025560003.1"/>
</dbReference>
<dbReference type="PANTHER" id="PTHR43038:SF3">
    <property type="entry name" value="ABC TRANSPORTER G FAMILY MEMBER 20 ISOFORM X1"/>
    <property type="match status" value="1"/>
</dbReference>
<evidence type="ECO:0000256" key="7">
    <source>
        <dbReference type="SAM" id="Phobius"/>
    </source>
</evidence>
<dbReference type="GeneID" id="112687357"/>
<dbReference type="AlphaFoldDB" id="A0A8B8FZ33"/>
<dbReference type="InterPro" id="IPR013525">
    <property type="entry name" value="ABC2_TM"/>
</dbReference>
<dbReference type="InterPro" id="IPR003439">
    <property type="entry name" value="ABC_transporter-like_ATP-bd"/>
</dbReference>
<dbReference type="OrthoDB" id="10255969at2759"/>
<keyword evidence="2 7" id="KW-0812">Transmembrane</keyword>
<dbReference type="GO" id="GO:0016887">
    <property type="term" value="F:ATP hydrolysis activity"/>
    <property type="evidence" value="ECO:0007669"/>
    <property type="project" value="InterPro"/>
</dbReference>
<keyword evidence="5 7" id="KW-1133">Transmembrane helix</keyword>
<evidence type="ECO:0000256" key="1">
    <source>
        <dbReference type="ARBA" id="ARBA00004141"/>
    </source>
</evidence>
<feature type="transmembrane region" description="Helical" evidence="7">
    <location>
        <begin position="471"/>
        <end position="493"/>
    </location>
</feature>
<evidence type="ECO:0000259" key="8">
    <source>
        <dbReference type="PROSITE" id="PS50893"/>
    </source>
</evidence>
<organism evidence="9 10">
    <name type="scientific">Sipha flava</name>
    <name type="common">yellow sugarcane aphid</name>
    <dbReference type="NCBI Taxonomy" id="143950"/>
    <lineage>
        <taxon>Eukaryota</taxon>
        <taxon>Metazoa</taxon>
        <taxon>Ecdysozoa</taxon>
        <taxon>Arthropoda</taxon>
        <taxon>Hexapoda</taxon>
        <taxon>Insecta</taxon>
        <taxon>Pterygota</taxon>
        <taxon>Neoptera</taxon>
        <taxon>Paraneoptera</taxon>
        <taxon>Hemiptera</taxon>
        <taxon>Sternorrhyncha</taxon>
        <taxon>Aphidomorpha</taxon>
        <taxon>Aphidoidea</taxon>
        <taxon>Aphididae</taxon>
        <taxon>Sipha</taxon>
    </lineage>
</organism>
<evidence type="ECO:0000256" key="2">
    <source>
        <dbReference type="ARBA" id="ARBA00022692"/>
    </source>
</evidence>
<dbReference type="Pfam" id="PF12698">
    <property type="entry name" value="ABC2_membrane_3"/>
    <property type="match status" value="1"/>
</dbReference>
<dbReference type="InterPro" id="IPR003593">
    <property type="entry name" value="AAA+_ATPase"/>
</dbReference>
<evidence type="ECO:0000256" key="6">
    <source>
        <dbReference type="ARBA" id="ARBA00023136"/>
    </source>
</evidence>
<dbReference type="InterPro" id="IPR017871">
    <property type="entry name" value="ABC_transporter-like_CS"/>
</dbReference>
<dbReference type="PROSITE" id="PS00211">
    <property type="entry name" value="ABC_TRANSPORTER_1"/>
    <property type="match status" value="1"/>
</dbReference>
<comment type="subcellular location">
    <subcellularLocation>
        <location evidence="1">Membrane</location>
        <topology evidence="1">Multi-pass membrane protein</topology>
    </subcellularLocation>
</comment>
<gene>
    <name evidence="10" type="primary">LOC112687357</name>
</gene>
<dbReference type="Gene3D" id="3.40.50.300">
    <property type="entry name" value="P-loop containing nucleotide triphosphate hydrolases"/>
    <property type="match status" value="1"/>
</dbReference>
<evidence type="ECO:0000256" key="3">
    <source>
        <dbReference type="ARBA" id="ARBA00022741"/>
    </source>
</evidence>
<dbReference type="PROSITE" id="PS50893">
    <property type="entry name" value="ABC_TRANSPORTER_2"/>
    <property type="match status" value="1"/>
</dbReference>
<keyword evidence="3" id="KW-0547">Nucleotide-binding</keyword>
<evidence type="ECO:0000256" key="4">
    <source>
        <dbReference type="ARBA" id="ARBA00022840"/>
    </source>
</evidence>
<dbReference type="PANTHER" id="PTHR43038">
    <property type="entry name" value="ATP-BINDING CASSETTE, SUB-FAMILY H, MEMBER 1"/>
    <property type="match status" value="1"/>
</dbReference>
<accession>A0A8B8FZ33</accession>
<protein>
    <submittedName>
        <fullName evidence="10">Uncharacterized protein LOC112687357 isoform X1</fullName>
    </submittedName>
</protein>
<dbReference type="SUPFAM" id="SSF52540">
    <property type="entry name" value="P-loop containing nucleoside triphosphate hydrolases"/>
    <property type="match status" value="1"/>
</dbReference>